<keyword evidence="4" id="KW-1133">Transmembrane helix</keyword>
<sequence>MADPDLREDLREDLRDEFREEFDRERPPPDSYHSALNRAFQQDPSRLPGWAAPVAVILAVTMVTTLAVGARARAGQQQQHVPAGNPVLVQSTTKPAPAPTLGPAESPDVHVAARTAREALVSAGDVIERTQDGGESWTVLFAGMNGHRGTVRDLEWVTGTVAFAATSYGLLRLDTQPPSFTLVNQRRDVQRMDFVTPLVGYAIAGDRVIRTADGGRSFVDLDVGLTLVSWIQWVSAGYAWAAGPRGVVATSDGGRTWNEQLEFKDAPDSGAGVPLTQVGFTDRLNGFAYHRSGDVNLLLHTSDGGATWEPAPRLPAGVTSDLVVTGPDSAELVQPSAPGRPSLCATADAGMTWRCSELPLPGDPGQMVARGAVRWLALLDSGAVFAVSQNGQTWSTRRRPFQSPAGVAPARSPSAVGG</sequence>
<feature type="region of interest" description="Disordered" evidence="3">
    <location>
        <begin position="1"/>
        <end position="35"/>
    </location>
</feature>
<dbReference type="Proteomes" id="UP000612893">
    <property type="component" value="Unassembled WGS sequence"/>
</dbReference>
<accession>A0A934NDF2</accession>
<dbReference type="GO" id="GO:0009523">
    <property type="term" value="C:photosystem II"/>
    <property type="evidence" value="ECO:0007669"/>
    <property type="project" value="UniProtKB-KW"/>
</dbReference>
<evidence type="ECO:0000256" key="4">
    <source>
        <dbReference type="SAM" id="Phobius"/>
    </source>
</evidence>
<dbReference type="RefSeq" id="WP_338201308.1">
    <property type="nucleotide sequence ID" value="NZ_JAEKNR010000105.1"/>
</dbReference>
<organism evidence="6 7">
    <name type="scientific">Candidatus Nephthysia bennettiae</name>
    <dbReference type="NCBI Taxonomy" id="3127016"/>
    <lineage>
        <taxon>Bacteria</taxon>
        <taxon>Bacillati</taxon>
        <taxon>Candidatus Dormiibacterota</taxon>
        <taxon>Candidatus Dormibacteria</taxon>
        <taxon>Candidatus Dormibacterales</taxon>
        <taxon>Candidatus Dormibacteraceae</taxon>
        <taxon>Candidatus Nephthysia</taxon>
    </lineage>
</organism>
<dbReference type="InterPro" id="IPR028203">
    <property type="entry name" value="PSII_CF48-like_dom"/>
</dbReference>
<keyword evidence="4" id="KW-0812">Transmembrane</keyword>
<feature type="compositionally biased region" description="Basic and acidic residues" evidence="3">
    <location>
        <begin position="1"/>
        <end position="28"/>
    </location>
</feature>
<dbReference type="CDD" id="cd15482">
    <property type="entry name" value="Sialidase_non-viral"/>
    <property type="match status" value="1"/>
</dbReference>
<dbReference type="SUPFAM" id="SSF110296">
    <property type="entry name" value="Oligoxyloglucan reducing end-specific cellobiohydrolase"/>
    <property type="match status" value="1"/>
</dbReference>
<evidence type="ECO:0000313" key="7">
    <source>
        <dbReference type="Proteomes" id="UP000612893"/>
    </source>
</evidence>
<evidence type="ECO:0000256" key="2">
    <source>
        <dbReference type="ARBA" id="ARBA00023276"/>
    </source>
</evidence>
<keyword evidence="7" id="KW-1185">Reference proteome</keyword>
<feature type="transmembrane region" description="Helical" evidence="4">
    <location>
        <begin position="50"/>
        <end position="70"/>
    </location>
</feature>
<dbReference type="AlphaFoldDB" id="A0A934NDF2"/>
<evidence type="ECO:0000256" key="3">
    <source>
        <dbReference type="SAM" id="MobiDB-lite"/>
    </source>
</evidence>
<dbReference type="PANTHER" id="PTHR47199">
    <property type="entry name" value="PHOTOSYSTEM II STABILITY/ASSEMBLY FACTOR HCF136, CHLOROPLASTIC"/>
    <property type="match status" value="1"/>
</dbReference>
<feature type="domain" description="Photosynthesis system II assembly factor Ycf48/Hcf136-like" evidence="5">
    <location>
        <begin position="231"/>
        <end position="354"/>
    </location>
</feature>
<evidence type="ECO:0000259" key="5">
    <source>
        <dbReference type="Pfam" id="PF14870"/>
    </source>
</evidence>
<keyword evidence="2" id="KW-0604">Photosystem II</keyword>
<dbReference type="Pfam" id="PF14870">
    <property type="entry name" value="PSII_BNR"/>
    <property type="match status" value="1"/>
</dbReference>
<keyword evidence="1" id="KW-0602">Photosynthesis</keyword>
<comment type="caution">
    <text evidence="6">The sequence shown here is derived from an EMBL/GenBank/DDBJ whole genome shotgun (WGS) entry which is preliminary data.</text>
</comment>
<dbReference type="EMBL" id="JAEKNR010000105">
    <property type="protein sequence ID" value="MBJ7598372.1"/>
    <property type="molecule type" value="Genomic_DNA"/>
</dbReference>
<dbReference type="GO" id="GO:0015979">
    <property type="term" value="P:photosynthesis"/>
    <property type="evidence" value="ECO:0007669"/>
    <property type="project" value="UniProtKB-KW"/>
</dbReference>
<dbReference type="Gene3D" id="2.130.10.10">
    <property type="entry name" value="YVTN repeat-like/Quinoprotein amine dehydrogenase"/>
    <property type="match status" value="2"/>
</dbReference>
<keyword evidence="4" id="KW-0472">Membrane</keyword>
<evidence type="ECO:0000313" key="6">
    <source>
        <dbReference type="EMBL" id="MBJ7598372.1"/>
    </source>
</evidence>
<gene>
    <name evidence="6" type="ORF">JF922_09845</name>
</gene>
<evidence type="ECO:0000256" key="1">
    <source>
        <dbReference type="ARBA" id="ARBA00022531"/>
    </source>
</evidence>
<reference evidence="6" key="1">
    <citation type="submission" date="2020-10" db="EMBL/GenBank/DDBJ databases">
        <title>Ca. Dormibacterota MAGs.</title>
        <authorList>
            <person name="Montgomery K."/>
        </authorList>
    </citation>
    <scope>NUCLEOTIDE SEQUENCE [LARGE SCALE GENOMIC DNA]</scope>
    <source>
        <strain evidence="6">SC8812_S17_10</strain>
    </source>
</reference>
<feature type="region of interest" description="Disordered" evidence="3">
    <location>
        <begin position="391"/>
        <end position="418"/>
    </location>
</feature>
<dbReference type="InterPro" id="IPR015943">
    <property type="entry name" value="WD40/YVTN_repeat-like_dom_sf"/>
</dbReference>
<proteinExistence type="predicted"/>
<name>A0A934NDF2_9BACT</name>
<protein>
    <recommendedName>
        <fullName evidence="5">Photosynthesis system II assembly factor Ycf48/Hcf136-like domain-containing protein</fullName>
    </recommendedName>
</protein>
<dbReference type="PANTHER" id="PTHR47199:SF2">
    <property type="entry name" value="PHOTOSYSTEM II STABILITY_ASSEMBLY FACTOR HCF136, CHLOROPLASTIC"/>
    <property type="match status" value="1"/>
</dbReference>